<dbReference type="InterPro" id="IPR025558">
    <property type="entry name" value="DUF4283"/>
</dbReference>
<feature type="compositionally biased region" description="Basic and acidic residues" evidence="1">
    <location>
        <begin position="337"/>
        <end position="347"/>
    </location>
</feature>
<evidence type="ECO:0000256" key="1">
    <source>
        <dbReference type="SAM" id="MobiDB-lite"/>
    </source>
</evidence>
<dbReference type="PANTHER" id="PTHR31286:SF166">
    <property type="entry name" value="OS01G0177800 PROTEIN"/>
    <property type="match status" value="1"/>
</dbReference>
<organism evidence="4 5">
    <name type="scientific">Lolium multiflorum</name>
    <name type="common">Italian ryegrass</name>
    <name type="synonym">Lolium perenne subsp. multiflorum</name>
    <dbReference type="NCBI Taxonomy" id="4521"/>
    <lineage>
        <taxon>Eukaryota</taxon>
        <taxon>Viridiplantae</taxon>
        <taxon>Streptophyta</taxon>
        <taxon>Embryophyta</taxon>
        <taxon>Tracheophyta</taxon>
        <taxon>Spermatophyta</taxon>
        <taxon>Magnoliopsida</taxon>
        <taxon>Liliopsida</taxon>
        <taxon>Poales</taxon>
        <taxon>Poaceae</taxon>
        <taxon>BOP clade</taxon>
        <taxon>Pooideae</taxon>
        <taxon>Poodae</taxon>
        <taxon>Poeae</taxon>
        <taxon>Poeae Chloroplast Group 2 (Poeae type)</taxon>
        <taxon>Loliodinae</taxon>
        <taxon>Loliinae</taxon>
        <taxon>Lolium</taxon>
    </lineage>
</organism>
<accession>A0AAD8RQX0</accession>
<evidence type="ECO:0000313" key="4">
    <source>
        <dbReference type="EMBL" id="KAK1628782.1"/>
    </source>
</evidence>
<dbReference type="AlphaFoldDB" id="A0AAD8RQX0"/>
<dbReference type="Proteomes" id="UP001231189">
    <property type="component" value="Unassembled WGS sequence"/>
</dbReference>
<sequence length="383" mass="42714">MKLTAAESSKLFIDDRADVQEQPIWALAGKVLKPKVLHIQTIADALRPAWGNPRGLVFRDGGPNMFVAELPSERERDRIWERSPWTVNKHAVVLENFKRSQRPSELRFERLPIWVRVMNLPFNLNDDWGKMIASRIGEYISVDTSNTKLVSGKYLRARVSINVHEPLQRWMAIDSTLREACDWYEIKYENLPYFCFSCGILGHSDLVCPEPAERDEMGRLPYGPSLRALDERKKRAAPFAWGNAQGRGNAHTEPNASGTRNQTQQGGNVPEKEAAPAHLGGGRGGGRDGNRGDGRFADARGNLKVYRRLPMDGTEGSTAPMETENRMVVFDPQITGGKREERPEKGAHSAAPSPDAKKKKVADVNLDDPTNKAPAAEQLGQSQ</sequence>
<dbReference type="Pfam" id="PF14111">
    <property type="entry name" value="DUF4283"/>
    <property type="match status" value="1"/>
</dbReference>
<reference evidence="4" key="1">
    <citation type="submission" date="2023-07" db="EMBL/GenBank/DDBJ databases">
        <title>A chromosome-level genome assembly of Lolium multiflorum.</title>
        <authorList>
            <person name="Chen Y."/>
            <person name="Copetti D."/>
            <person name="Kolliker R."/>
            <person name="Studer B."/>
        </authorList>
    </citation>
    <scope>NUCLEOTIDE SEQUENCE</scope>
    <source>
        <strain evidence="4">02402/16</strain>
        <tissue evidence="4">Leaf</tissue>
    </source>
</reference>
<evidence type="ECO:0008006" key="6">
    <source>
        <dbReference type="Google" id="ProtNLM"/>
    </source>
</evidence>
<dbReference type="InterPro" id="IPR025836">
    <property type="entry name" value="Zn_knuckle_CX2CX4HX4C"/>
</dbReference>
<evidence type="ECO:0000313" key="5">
    <source>
        <dbReference type="Proteomes" id="UP001231189"/>
    </source>
</evidence>
<feature type="domain" description="Zinc knuckle CX2CX4HX4C" evidence="3">
    <location>
        <begin position="162"/>
        <end position="209"/>
    </location>
</feature>
<dbReference type="EMBL" id="JAUUTY010000005">
    <property type="protein sequence ID" value="KAK1628782.1"/>
    <property type="molecule type" value="Genomic_DNA"/>
</dbReference>
<gene>
    <name evidence="4" type="ORF">QYE76_003097</name>
</gene>
<comment type="caution">
    <text evidence="4">The sequence shown here is derived from an EMBL/GenBank/DDBJ whole genome shotgun (WGS) entry which is preliminary data.</text>
</comment>
<evidence type="ECO:0000259" key="3">
    <source>
        <dbReference type="Pfam" id="PF14392"/>
    </source>
</evidence>
<evidence type="ECO:0000259" key="2">
    <source>
        <dbReference type="Pfam" id="PF14111"/>
    </source>
</evidence>
<name>A0AAD8RQX0_LOLMU</name>
<dbReference type="PANTHER" id="PTHR31286">
    <property type="entry name" value="GLYCINE-RICH CELL WALL STRUCTURAL PROTEIN 1.8-LIKE"/>
    <property type="match status" value="1"/>
</dbReference>
<dbReference type="Pfam" id="PF14392">
    <property type="entry name" value="zf-CCHC_4"/>
    <property type="match status" value="1"/>
</dbReference>
<protein>
    <recommendedName>
        <fullName evidence="6">CCHC-type domain-containing protein</fullName>
    </recommendedName>
</protein>
<feature type="compositionally biased region" description="Basic and acidic residues" evidence="1">
    <location>
        <begin position="285"/>
        <end position="298"/>
    </location>
</feature>
<proteinExistence type="predicted"/>
<feature type="domain" description="DUF4283" evidence="2">
    <location>
        <begin position="25"/>
        <end position="99"/>
    </location>
</feature>
<feature type="compositionally biased region" description="Polar residues" evidence="1">
    <location>
        <begin position="252"/>
        <end position="267"/>
    </location>
</feature>
<dbReference type="InterPro" id="IPR040256">
    <property type="entry name" value="At4g02000-like"/>
</dbReference>
<keyword evidence="5" id="KW-1185">Reference proteome</keyword>
<feature type="region of interest" description="Disordered" evidence="1">
    <location>
        <begin position="239"/>
        <end position="383"/>
    </location>
</feature>